<feature type="transmembrane region" description="Helical" evidence="1">
    <location>
        <begin position="6"/>
        <end position="27"/>
    </location>
</feature>
<feature type="transmembrane region" description="Helical" evidence="1">
    <location>
        <begin position="154"/>
        <end position="174"/>
    </location>
</feature>
<feature type="transmembrane region" description="Helical" evidence="1">
    <location>
        <begin position="235"/>
        <end position="259"/>
    </location>
</feature>
<dbReference type="EMBL" id="CP041356">
    <property type="protein sequence ID" value="QDK70756.1"/>
    <property type="molecule type" value="Genomic_DNA"/>
</dbReference>
<evidence type="ECO:0000313" key="2">
    <source>
        <dbReference type="EMBL" id="QDK70756.1"/>
    </source>
</evidence>
<feature type="transmembrane region" description="Helical" evidence="1">
    <location>
        <begin position="280"/>
        <end position="296"/>
    </location>
</feature>
<dbReference type="Proteomes" id="UP000315128">
    <property type="component" value="Chromosome"/>
</dbReference>
<evidence type="ECO:0000256" key="1">
    <source>
        <dbReference type="SAM" id="Phobius"/>
    </source>
</evidence>
<reference evidence="2 3" key="1">
    <citation type="submission" date="2019-07" db="EMBL/GenBank/DDBJ databases">
        <title>Genome sequencing of KACC 19320.</title>
        <authorList>
            <person name="Heo J."/>
            <person name="Kim S.-J."/>
            <person name="Kim J.-S."/>
            <person name="Hong S.-B."/>
            <person name="Kwon S.-W."/>
        </authorList>
    </citation>
    <scope>NUCLEOTIDE SEQUENCE [LARGE SCALE GENOMIC DNA]</scope>
    <source>
        <strain evidence="2 3">KACC 19320</strain>
    </source>
</reference>
<sequence>MDLISFLVNTATVIAAIPPAIDIYKFVKFKLSKTSPKHHNLSTSNTNVSVETTNIGTYNQNIQMSFPGYHDYNLKTSYGLSPVEQKNYEIRNHRIWRYITIIILALFLYYVFTQWKVVNPVFNVTLNDWFNNNSKFTSLTHNLYFILMSSLQRVFNSTAFAQIIFSIIVIIKMILNKSVLYRKRNIAIYLLSLLATSYLFYIFNSISLEKLSIISLVTTNSDASLLKTLTPLFKIYSIFVMISQVFYSSYVIGTCFRIFTIGELYYEDLEFQAKVNKEKFRLIIFPFIISALWYLLKMIL</sequence>
<name>A0A514Z837_9LACT</name>
<keyword evidence="1" id="KW-0812">Transmembrane</keyword>
<feature type="transmembrane region" description="Helical" evidence="1">
    <location>
        <begin position="186"/>
        <end position="203"/>
    </location>
</feature>
<keyword evidence="3" id="KW-1185">Reference proteome</keyword>
<evidence type="ECO:0000313" key="3">
    <source>
        <dbReference type="Proteomes" id="UP000315128"/>
    </source>
</evidence>
<protein>
    <submittedName>
        <fullName evidence="2">Uncharacterized protein</fullName>
    </submittedName>
</protein>
<accession>A0A514Z837</accession>
<keyword evidence="1" id="KW-0472">Membrane</keyword>
<dbReference type="AlphaFoldDB" id="A0A514Z837"/>
<dbReference type="KEGG" id="lack:FLP15_05790"/>
<proteinExistence type="predicted"/>
<gene>
    <name evidence="2" type="ORF">FLP15_05790</name>
</gene>
<organism evidence="2 3">
    <name type="scientific">Lactococcus protaetiae</name>
    <dbReference type="NCBI Taxonomy" id="2592653"/>
    <lineage>
        <taxon>Bacteria</taxon>
        <taxon>Bacillati</taxon>
        <taxon>Bacillota</taxon>
        <taxon>Bacilli</taxon>
        <taxon>Lactobacillales</taxon>
        <taxon>Streptococcaceae</taxon>
        <taxon>Lactococcus</taxon>
    </lineage>
</organism>
<keyword evidence="1" id="KW-1133">Transmembrane helix</keyword>
<dbReference type="RefSeq" id="WP_142766340.1">
    <property type="nucleotide sequence ID" value="NZ_CP041356.1"/>
</dbReference>
<feature type="transmembrane region" description="Helical" evidence="1">
    <location>
        <begin position="95"/>
        <end position="112"/>
    </location>
</feature>